<proteinExistence type="predicted"/>
<evidence type="ECO:0000256" key="1">
    <source>
        <dbReference type="SAM" id="SignalP"/>
    </source>
</evidence>
<accession>B4D5Z4</accession>
<gene>
    <name evidence="3" type="ORF">CfE428DRAFT_4333</name>
</gene>
<dbReference type="Pfam" id="PF13088">
    <property type="entry name" value="BNR_2"/>
    <property type="match status" value="1"/>
</dbReference>
<evidence type="ECO:0000313" key="3">
    <source>
        <dbReference type="EMBL" id="EDY18197.1"/>
    </source>
</evidence>
<evidence type="ECO:0000313" key="4">
    <source>
        <dbReference type="Proteomes" id="UP000005824"/>
    </source>
</evidence>
<dbReference type="AlphaFoldDB" id="B4D5Z4"/>
<dbReference type="PANTHER" id="PTHR43752">
    <property type="entry name" value="BNR/ASP-BOX REPEAT FAMILY PROTEIN"/>
    <property type="match status" value="1"/>
</dbReference>
<dbReference type="EMBL" id="ABVL01000014">
    <property type="protein sequence ID" value="EDY18197.1"/>
    <property type="molecule type" value="Genomic_DNA"/>
</dbReference>
<dbReference type="CDD" id="cd15482">
    <property type="entry name" value="Sialidase_non-viral"/>
    <property type="match status" value="1"/>
</dbReference>
<keyword evidence="4" id="KW-1185">Reference proteome</keyword>
<comment type="caution">
    <text evidence="3">The sequence shown here is derived from an EMBL/GenBank/DDBJ whole genome shotgun (WGS) entry which is preliminary data.</text>
</comment>
<dbReference type="Gene3D" id="2.120.10.10">
    <property type="match status" value="1"/>
</dbReference>
<dbReference type="eggNOG" id="COG4409">
    <property type="taxonomic scope" value="Bacteria"/>
</dbReference>
<feature type="domain" description="Sialidase" evidence="2">
    <location>
        <begin position="160"/>
        <end position="363"/>
    </location>
</feature>
<dbReference type="InParanoid" id="B4D5Z4"/>
<reference evidence="3 4" key="1">
    <citation type="journal article" date="2011" name="J. Bacteriol.">
        <title>Genome sequence of Chthoniobacter flavus Ellin428, an aerobic heterotrophic soil bacterium.</title>
        <authorList>
            <person name="Kant R."/>
            <person name="van Passel M.W."/>
            <person name="Palva A."/>
            <person name="Lucas S."/>
            <person name="Lapidus A."/>
            <person name="Glavina Del Rio T."/>
            <person name="Dalin E."/>
            <person name="Tice H."/>
            <person name="Bruce D."/>
            <person name="Goodwin L."/>
            <person name="Pitluck S."/>
            <person name="Larimer F.W."/>
            <person name="Land M.L."/>
            <person name="Hauser L."/>
            <person name="Sangwan P."/>
            <person name="de Vos W.M."/>
            <person name="Janssen P.H."/>
            <person name="Smidt H."/>
        </authorList>
    </citation>
    <scope>NUCLEOTIDE SEQUENCE [LARGE SCALE GENOMIC DNA]</scope>
    <source>
        <strain evidence="3 4">Ellin428</strain>
    </source>
</reference>
<dbReference type="InterPro" id="IPR036278">
    <property type="entry name" value="Sialidase_sf"/>
</dbReference>
<evidence type="ECO:0000259" key="2">
    <source>
        <dbReference type="Pfam" id="PF13088"/>
    </source>
</evidence>
<keyword evidence="1" id="KW-0732">Signal</keyword>
<dbReference type="Proteomes" id="UP000005824">
    <property type="component" value="Unassembled WGS sequence"/>
</dbReference>
<protein>
    <recommendedName>
        <fullName evidence="2">Sialidase domain-containing protein</fullName>
    </recommendedName>
</protein>
<organism evidence="3 4">
    <name type="scientific">Chthoniobacter flavus Ellin428</name>
    <dbReference type="NCBI Taxonomy" id="497964"/>
    <lineage>
        <taxon>Bacteria</taxon>
        <taxon>Pseudomonadati</taxon>
        <taxon>Verrucomicrobiota</taxon>
        <taxon>Spartobacteria</taxon>
        <taxon>Chthoniobacterales</taxon>
        <taxon>Chthoniobacteraceae</taxon>
        <taxon>Chthoniobacter</taxon>
    </lineage>
</organism>
<feature type="chain" id="PRO_5002802847" description="Sialidase domain-containing protein" evidence="1">
    <location>
        <begin position="26"/>
        <end position="387"/>
    </location>
</feature>
<sequence length="387" mass="43689">MKRSLWFLALSPVLALLFSPSVATADDGATILSQGTVCKQAGHYIGWPTITRTRDGELLVVFSGDRDAHICPWGKTQIVRSHDDGKTWSEPETINNSPLDDRDAGIIQTKSGALLVSWFTSTAFMYPEKLKWQNLPPELLTSWQRHIEKISPETIVADHGNWTRRSVNDGKTWEKPVKTIGSAPHGPIQLQDGRLLYVGLSTHEKVLKLGVEESRDDGRSWQYLAEIPVAEEDQRDPDWRVRMQDEPHVVELPDGKLVAMIRAEPKDHSQTYLRQTESTDGGKTWTTTHKTPIYGYPPHLLMLKNGWLLVVYGVRREPFGEHACISKDGGKTWDVEHEITLRTAPNSDLGYPSSVQLADGSIYTVYYQIDQTGEKTSLLSTHWRLKE</sequence>
<name>B4D5Z4_9BACT</name>
<dbReference type="PANTHER" id="PTHR43752:SF2">
    <property type="entry name" value="BNR_ASP-BOX REPEAT FAMILY PROTEIN"/>
    <property type="match status" value="1"/>
</dbReference>
<dbReference type="STRING" id="497964.CfE428DRAFT_4333"/>
<dbReference type="SUPFAM" id="SSF50939">
    <property type="entry name" value="Sialidases"/>
    <property type="match status" value="1"/>
</dbReference>
<dbReference type="InterPro" id="IPR011040">
    <property type="entry name" value="Sialidase"/>
</dbReference>
<feature type="signal peptide" evidence="1">
    <location>
        <begin position="1"/>
        <end position="25"/>
    </location>
</feature>
<dbReference type="RefSeq" id="WP_006981657.1">
    <property type="nucleotide sequence ID" value="NZ_ABVL01000014.1"/>
</dbReference>